<organism evidence="1 2">
    <name type="scientific">Anthostomella pinea</name>
    <dbReference type="NCBI Taxonomy" id="933095"/>
    <lineage>
        <taxon>Eukaryota</taxon>
        <taxon>Fungi</taxon>
        <taxon>Dikarya</taxon>
        <taxon>Ascomycota</taxon>
        <taxon>Pezizomycotina</taxon>
        <taxon>Sordariomycetes</taxon>
        <taxon>Xylariomycetidae</taxon>
        <taxon>Xylariales</taxon>
        <taxon>Xylariaceae</taxon>
        <taxon>Anthostomella</taxon>
    </lineage>
</organism>
<dbReference type="AlphaFoldDB" id="A0AAI8VCL4"/>
<comment type="caution">
    <text evidence="1">The sequence shown here is derived from an EMBL/GenBank/DDBJ whole genome shotgun (WGS) entry which is preliminary data.</text>
</comment>
<evidence type="ECO:0000313" key="1">
    <source>
        <dbReference type="EMBL" id="CAJ2502408.1"/>
    </source>
</evidence>
<evidence type="ECO:0000313" key="2">
    <source>
        <dbReference type="Proteomes" id="UP001295740"/>
    </source>
</evidence>
<name>A0AAI8VCL4_9PEZI</name>
<protein>
    <submittedName>
        <fullName evidence="1">Uu.00g098020.m01.CDS01</fullName>
    </submittedName>
</protein>
<dbReference type="EMBL" id="CAUWAG010000004">
    <property type="protein sequence ID" value="CAJ2502408.1"/>
    <property type="molecule type" value="Genomic_DNA"/>
</dbReference>
<sequence>MGNITCRRLPIEPQYSLSVVPKYPWFVDNYDLAQDREELAHLRDYGGGSFLRNIHHMHQRDEECRKMIAEAGGTLVGFSVDPPVDPPIGYRAVRPNDWTSMTINVKIELPGGEDRWGFLSTGANNIRIFRSPAETCQVHPWDAMVLRDCQPNSDIFRQDKYIYKRKWDILVMKMCEDYNYPWSVVAVRAASCDG</sequence>
<proteinExistence type="predicted"/>
<accession>A0AAI8VCL4</accession>
<keyword evidence="2" id="KW-1185">Reference proteome</keyword>
<dbReference type="Proteomes" id="UP001295740">
    <property type="component" value="Unassembled WGS sequence"/>
</dbReference>
<reference evidence="1" key="1">
    <citation type="submission" date="2023-10" db="EMBL/GenBank/DDBJ databases">
        <authorList>
            <person name="Hackl T."/>
        </authorList>
    </citation>
    <scope>NUCLEOTIDE SEQUENCE</scope>
</reference>
<gene>
    <name evidence="1" type="ORF">KHLLAP_LOCUS2876</name>
</gene>